<dbReference type="EMBL" id="CP036274">
    <property type="protein sequence ID" value="QDU28143.1"/>
    <property type="molecule type" value="Genomic_DNA"/>
</dbReference>
<dbReference type="OrthoDB" id="223628at2"/>
<accession>A0A517YD33</accession>
<evidence type="ECO:0000313" key="5">
    <source>
        <dbReference type="Proteomes" id="UP000315017"/>
    </source>
</evidence>
<dbReference type="AlphaFoldDB" id="A0A517YD33"/>
<sequence length="736" mass="82192" precursor="true">MRSYFNALASITIATIFSCTVVVAADSTSPAKATSAASLDFQNEIQPVLSRHGCNSGGCHGKASGQNGFKLSLFGFDDRFDYEAIVRHARGRRITPSAPEQSLLLLKATGQVPHGGGQRLDPDSEGYQTLKNWIAAGAPASAPDSPRVIKLQIEPTQVVFKADQTQQLKVIAEYSNGERRDVTRQASFDSNLDVIAAVDEEGLVRVNDERGEAAIMARYMGQVAVFYAIRPHGDALAEIPGWTPNNYVDELVAAKWKKLGLLPSGPCDDATFLRRLTIDLCGRLPTSIEAREFLADQDANKRQKLIDKLLDSPDYPAYFATRWSAILRNSSLAGADRAAYAFHSWIKDNLAENRPYDQFVRGIVAAAGEWQDSPAINWYWQSRDDQLHTVSADTAQVFLGLRLQCARCHHHPYERWGQEDYYGLTGFFTRLGRKSFGEPPPYFASANVSTGEKNPLTGKTPEPKYLDGEYAKFTPEEDPRHALVDWMAKPENPFFAKVLVNRYWGHFFGRGIVHEVDDLRESNPPSNPELLAALTKDFVAHKFDMKHMIRTMVSSRAYQLSSEPTEHNRHDKQNYARYYAKRVIAEVFADAVDQATGSKTKYNNMSAVSRAVDLPHEGFGSYFLDTFDRPRRVSSCECERATGATLAQVLLLANSDDLENKIASGTGKIATLVKEKRPAKEIIDELYLGALARFPNADELTKTHTFVESLPADKQQQALEDILWAVLNTREFMFNR</sequence>
<keyword evidence="1" id="KW-0732">Signal</keyword>
<dbReference type="Pfam" id="PF07583">
    <property type="entry name" value="PSCyt2"/>
    <property type="match status" value="1"/>
</dbReference>
<gene>
    <name evidence="4" type="ORF">ETAA8_32430</name>
</gene>
<evidence type="ECO:0000313" key="4">
    <source>
        <dbReference type="EMBL" id="QDU28143.1"/>
    </source>
</evidence>
<evidence type="ECO:0000259" key="2">
    <source>
        <dbReference type="Pfam" id="PF07583"/>
    </source>
</evidence>
<name>A0A517YD33_9BACT</name>
<dbReference type="Proteomes" id="UP000315017">
    <property type="component" value="Chromosome"/>
</dbReference>
<dbReference type="PANTHER" id="PTHR35889:SF3">
    <property type="entry name" value="F-BOX DOMAIN-CONTAINING PROTEIN"/>
    <property type="match status" value="1"/>
</dbReference>
<dbReference type="PANTHER" id="PTHR35889">
    <property type="entry name" value="CYCLOINULO-OLIGOSACCHARIDE FRUCTANOTRANSFERASE-RELATED"/>
    <property type="match status" value="1"/>
</dbReference>
<feature type="signal peptide" evidence="1">
    <location>
        <begin position="1"/>
        <end position="24"/>
    </location>
</feature>
<protein>
    <recommendedName>
        <fullName evidence="6">S-layer protein</fullName>
    </recommendedName>
</protein>
<dbReference type="InterPro" id="IPR011444">
    <property type="entry name" value="DUF1549"/>
</dbReference>
<feature type="domain" description="DUF1553" evidence="3">
    <location>
        <begin position="480"/>
        <end position="706"/>
    </location>
</feature>
<evidence type="ECO:0008006" key="6">
    <source>
        <dbReference type="Google" id="ProtNLM"/>
    </source>
</evidence>
<feature type="domain" description="DUF1549" evidence="2">
    <location>
        <begin position="248"/>
        <end position="430"/>
    </location>
</feature>
<evidence type="ECO:0000256" key="1">
    <source>
        <dbReference type="SAM" id="SignalP"/>
    </source>
</evidence>
<dbReference type="PROSITE" id="PS51257">
    <property type="entry name" value="PROKAR_LIPOPROTEIN"/>
    <property type="match status" value="1"/>
</dbReference>
<keyword evidence="5" id="KW-1185">Reference proteome</keyword>
<reference evidence="4 5" key="1">
    <citation type="submission" date="2019-02" db="EMBL/GenBank/DDBJ databases">
        <title>Deep-cultivation of Planctomycetes and their phenomic and genomic characterization uncovers novel biology.</title>
        <authorList>
            <person name="Wiegand S."/>
            <person name="Jogler M."/>
            <person name="Boedeker C."/>
            <person name="Pinto D."/>
            <person name="Vollmers J."/>
            <person name="Rivas-Marin E."/>
            <person name="Kohn T."/>
            <person name="Peeters S.H."/>
            <person name="Heuer A."/>
            <person name="Rast P."/>
            <person name="Oberbeckmann S."/>
            <person name="Bunk B."/>
            <person name="Jeske O."/>
            <person name="Meyerdierks A."/>
            <person name="Storesund J.E."/>
            <person name="Kallscheuer N."/>
            <person name="Luecker S."/>
            <person name="Lage O.M."/>
            <person name="Pohl T."/>
            <person name="Merkel B.J."/>
            <person name="Hornburger P."/>
            <person name="Mueller R.-W."/>
            <person name="Bruemmer F."/>
            <person name="Labrenz M."/>
            <person name="Spormann A.M."/>
            <person name="Op den Camp H."/>
            <person name="Overmann J."/>
            <person name="Amann R."/>
            <person name="Jetten M.S.M."/>
            <person name="Mascher T."/>
            <person name="Medema M.H."/>
            <person name="Devos D.P."/>
            <person name="Kaster A.-K."/>
            <person name="Ovreas L."/>
            <person name="Rohde M."/>
            <person name="Galperin M.Y."/>
            <person name="Jogler C."/>
        </authorList>
    </citation>
    <scope>NUCLEOTIDE SEQUENCE [LARGE SCALE GENOMIC DNA]</scope>
    <source>
        <strain evidence="4 5">ETA_A8</strain>
    </source>
</reference>
<evidence type="ECO:0000259" key="3">
    <source>
        <dbReference type="Pfam" id="PF07587"/>
    </source>
</evidence>
<dbReference type="InterPro" id="IPR022655">
    <property type="entry name" value="DUF1553"/>
</dbReference>
<dbReference type="Gene3D" id="2.60.40.1080">
    <property type="match status" value="1"/>
</dbReference>
<organism evidence="4 5">
    <name type="scientific">Anatilimnocola aggregata</name>
    <dbReference type="NCBI Taxonomy" id="2528021"/>
    <lineage>
        <taxon>Bacteria</taxon>
        <taxon>Pseudomonadati</taxon>
        <taxon>Planctomycetota</taxon>
        <taxon>Planctomycetia</taxon>
        <taxon>Pirellulales</taxon>
        <taxon>Pirellulaceae</taxon>
        <taxon>Anatilimnocola</taxon>
    </lineage>
</organism>
<feature type="chain" id="PRO_5021927197" description="S-layer protein" evidence="1">
    <location>
        <begin position="25"/>
        <end position="736"/>
    </location>
</feature>
<proteinExistence type="predicted"/>
<dbReference type="KEGG" id="aagg:ETAA8_32430"/>
<dbReference type="RefSeq" id="WP_145089935.1">
    <property type="nucleotide sequence ID" value="NZ_CP036274.1"/>
</dbReference>
<dbReference type="Pfam" id="PF07587">
    <property type="entry name" value="PSD1"/>
    <property type="match status" value="1"/>
</dbReference>